<dbReference type="HAMAP" id="MF_02200">
    <property type="entry name" value="NapD"/>
    <property type="match status" value="1"/>
</dbReference>
<accession>A0A369P100</accession>
<evidence type="ECO:0000256" key="2">
    <source>
        <dbReference type="ARBA" id="ARBA00022490"/>
    </source>
</evidence>
<dbReference type="GO" id="GO:0005737">
    <property type="term" value="C:cytoplasm"/>
    <property type="evidence" value="ECO:0007669"/>
    <property type="project" value="UniProtKB-SubCell"/>
</dbReference>
<keyword evidence="2 4" id="KW-0963">Cytoplasm</keyword>
<evidence type="ECO:0000256" key="3">
    <source>
        <dbReference type="ARBA" id="ARBA00023186"/>
    </source>
</evidence>
<sequence length="79" mass="8413">MVISSLVVEARPESVDAVARALAAMEGVEVHEVSGYKIVVTIEAPSTGASHEISSRFIQIPGVLNVNLVYVNFEDETLG</sequence>
<dbReference type="Proteomes" id="UP000253805">
    <property type="component" value="Unassembled WGS sequence"/>
</dbReference>
<organism evidence="5 6">
    <name type="scientific">Adlercreutzia equolifaciens subsp. celatus</name>
    <dbReference type="NCBI Taxonomy" id="394340"/>
    <lineage>
        <taxon>Bacteria</taxon>
        <taxon>Bacillati</taxon>
        <taxon>Actinomycetota</taxon>
        <taxon>Coriobacteriia</taxon>
        <taxon>Eggerthellales</taxon>
        <taxon>Eggerthellaceae</taxon>
        <taxon>Adlercreutzia</taxon>
    </lineage>
</organism>
<dbReference type="GO" id="GO:0051224">
    <property type="term" value="P:negative regulation of protein transport"/>
    <property type="evidence" value="ECO:0007669"/>
    <property type="project" value="UniProtKB-UniRule"/>
</dbReference>
<comment type="subunit">
    <text evidence="4">Interacts with the cytoplasmic NapA precursor.</text>
</comment>
<evidence type="ECO:0000313" key="6">
    <source>
        <dbReference type="Proteomes" id="UP000253805"/>
    </source>
</evidence>
<evidence type="ECO:0000256" key="1">
    <source>
        <dbReference type="ARBA" id="ARBA00004496"/>
    </source>
</evidence>
<dbReference type="Gene3D" id="3.30.70.920">
    <property type="match status" value="1"/>
</dbReference>
<dbReference type="PANTHER" id="PTHR38603:SF1">
    <property type="entry name" value="CHAPERONE NAPD"/>
    <property type="match status" value="1"/>
</dbReference>
<dbReference type="EMBL" id="PPUT01000018">
    <property type="protein sequence ID" value="RDC43685.1"/>
    <property type="molecule type" value="Genomic_DNA"/>
</dbReference>
<comment type="caution">
    <text evidence="5">The sequence shown here is derived from an EMBL/GenBank/DDBJ whole genome shotgun (WGS) entry which is preliminary data.</text>
</comment>
<dbReference type="AlphaFoldDB" id="A0A369P100"/>
<comment type="similarity">
    <text evidence="4">Belongs to the NapD family.</text>
</comment>
<gene>
    <name evidence="4" type="primary">napD</name>
    <name evidence="5" type="ORF">C1850_07480</name>
</gene>
<dbReference type="PANTHER" id="PTHR38603">
    <property type="entry name" value="CHAPERONE NAPD"/>
    <property type="match status" value="1"/>
</dbReference>
<dbReference type="GO" id="GO:0005048">
    <property type="term" value="F:signal sequence binding"/>
    <property type="evidence" value="ECO:0007669"/>
    <property type="project" value="UniProtKB-UniRule"/>
</dbReference>
<dbReference type="Pfam" id="PF03927">
    <property type="entry name" value="NapD"/>
    <property type="match status" value="1"/>
</dbReference>
<evidence type="ECO:0000256" key="4">
    <source>
        <dbReference type="HAMAP-Rule" id="MF_02200"/>
    </source>
</evidence>
<name>A0A369P100_9ACTN</name>
<comment type="function">
    <text evidence="4">Chaperone for NapA, the catalytic subunit of the periplasmic nitrate reductase. It binds directly and specifically to the twin-arginine signal peptide of NapA, preventing premature interaction with the Tat translocase and premature export.</text>
</comment>
<reference evidence="5 6" key="1">
    <citation type="journal article" date="2018" name="Elife">
        <title>Discovery and characterization of a prevalent human gut bacterial enzyme sufficient for the inactivation of a family of plant toxins.</title>
        <authorList>
            <person name="Koppel N."/>
            <person name="Bisanz J.E."/>
            <person name="Pandelia M.E."/>
            <person name="Turnbaugh P.J."/>
            <person name="Balskus E.P."/>
        </authorList>
    </citation>
    <scope>NUCLEOTIDE SEQUENCE [LARGE SCALE GENOMIC DNA]</scope>
    <source>
        <strain evidence="5 6">OB21 GAM 11</strain>
    </source>
</reference>
<keyword evidence="3 4" id="KW-0143">Chaperone</keyword>
<protein>
    <recommendedName>
        <fullName evidence="4">Chaperone NapD</fullName>
    </recommendedName>
    <alternativeName>
        <fullName evidence="4">NapA signal peptide-binding chaperone NapD</fullName>
    </alternativeName>
</protein>
<proteinExistence type="inferred from homology"/>
<comment type="subcellular location">
    <subcellularLocation>
        <location evidence="1 4">Cytoplasm</location>
    </subcellularLocation>
</comment>
<evidence type="ECO:0000313" key="5">
    <source>
        <dbReference type="EMBL" id="RDC43685.1"/>
    </source>
</evidence>
<dbReference type="InterPro" id="IPR005623">
    <property type="entry name" value="Chaperone_NapD_NO3_reduct"/>
</dbReference>